<feature type="domain" description="Mutator-like transposase" evidence="1">
    <location>
        <begin position="1"/>
        <end position="120"/>
    </location>
</feature>
<dbReference type="InterPro" id="IPR036397">
    <property type="entry name" value="RNaseH_sf"/>
</dbReference>
<comment type="caution">
    <text evidence="2">The sequence shown here is derived from an EMBL/GenBank/DDBJ whole genome shotgun (WGS) entry which is preliminary data.</text>
</comment>
<dbReference type="GO" id="GO:0003676">
    <property type="term" value="F:nucleic acid binding"/>
    <property type="evidence" value="ECO:0007669"/>
    <property type="project" value="InterPro"/>
</dbReference>
<gene>
    <name evidence="2" type="ORF">MGAL_10B028189</name>
</gene>
<protein>
    <recommendedName>
        <fullName evidence="1">Mutator-like transposase domain-containing protein</fullName>
    </recommendedName>
</protein>
<dbReference type="InterPro" id="IPR049012">
    <property type="entry name" value="Mutator_transp_dom"/>
</dbReference>
<evidence type="ECO:0000313" key="3">
    <source>
        <dbReference type="Proteomes" id="UP000596742"/>
    </source>
</evidence>
<proteinExistence type="predicted"/>
<reference evidence="2" key="1">
    <citation type="submission" date="2018-11" db="EMBL/GenBank/DDBJ databases">
        <authorList>
            <person name="Alioto T."/>
            <person name="Alioto T."/>
        </authorList>
    </citation>
    <scope>NUCLEOTIDE SEQUENCE</scope>
</reference>
<keyword evidence="3" id="KW-1185">Reference proteome</keyword>
<dbReference type="SUPFAM" id="SSF53098">
    <property type="entry name" value="Ribonuclease H-like"/>
    <property type="match status" value="1"/>
</dbReference>
<dbReference type="Pfam" id="PF20700">
    <property type="entry name" value="Mutator"/>
    <property type="match status" value="1"/>
</dbReference>
<organism evidence="2 3">
    <name type="scientific">Mytilus galloprovincialis</name>
    <name type="common">Mediterranean mussel</name>
    <dbReference type="NCBI Taxonomy" id="29158"/>
    <lineage>
        <taxon>Eukaryota</taxon>
        <taxon>Metazoa</taxon>
        <taxon>Spiralia</taxon>
        <taxon>Lophotrochozoa</taxon>
        <taxon>Mollusca</taxon>
        <taxon>Bivalvia</taxon>
        <taxon>Autobranchia</taxon>
        <taxon>Pteriomorphia</taxon>
        <taxon>Mytilida</taxon>
        <taxon>Mytiloidea</taxon>
        <taxon>Mytilidae</taxon>
        <taxon>Mytilinae</taxon>
        <taxon>Mytilus</taxon>
    </lineage>
</organism>
<evidence type="ECO:0000313" key="2">
    <source>
        <dbReference type="EMBL" id="VDI55285.1"/>
    </source>
</evidence>
<accession>A0A8B6FYQ9</accession>
<dbReference type="InterPro" id="IPR012337">
    <property type="entry name" value="RNaseH-like_sf"/>
</dbReference>
<dbReference type="Gene3D" id="3.30.420.10">
    <property type="entry name" value="Ribonuclease H-like superfamily/Ribonuclease H"/>
    <property type="match status" value="1"/>
</dbReference>
<dbReference type="AlphaFoldDB" id="A0A8B6FYQ9"/>
<dbReference type="OrthoDB" id="10434210at2759"/>
<dbReference type="Proteomes" id="UP000596742">
    <property type="component" value="Unassembled WGS sequence"/>
</dbReference>
<sequence>MEPDMVVEMLKGLDDKDIVISQVVGDDDSTVFDRAKVLMPNSSMVKISDKNHIKHNIIKKVNDLKSKHRELSGMVAESIVKNVSYVLEQNIGNPEGIEKGFHATVNHMYGDHQYCTENWCGYLKNKQNYVHSILPYGKDLSSASLKSDLENLFIRQMVPQSDKLSKLGSSQANESVNNMIALKAPKTKHFSSSSSLNYRVSSAVLQKNEGYHYISERSKKKAKTQSKEWKKKRIFLKKKRAKRSVLSETKEGTTYQSSIGFQIDQKKDDIENIPDMPDDSDQVVTTDAPLVVFDLETTGLSRYSDITQIAACNVDRIFSRYIFPYQPISAEASRITGLTVVGNKRCITMVHWFLTNYPMRD</sequence>
<name>A0A8B6FYQ9_MYTGA</name>
<dbReference type="EMBL" id="UYJE01007478">
    <property type="protein sequence ID" value="VDI55285.1"/>
    <property type="molecule type" value="Genomic_DNA"/>
</dbReference>
<evidence type="ECO:0000259" key="1">
    <source>
        <dbReference type="Pfam" id="PF20700"/>
    </source>
</evidence>